<name>A0ACC2NTU4_9HYME</name>
<keyword evidence="2" id="KW-1185">Reference proteome</keyword>
<organism evidence="1 2">
    <name type="scientific">Eretmocerus hayati</name>
    <dbReference type="NCBI Taxonomy" id="131215"/>
    <lineage>
        <taxon>Eukaryota</taxon>
        <taxon>Metazoa</taxon>
        <taxon>Ecdysozoa</taxon>
        <taxon>Arthropoda</taxon>
        <taxon>Hexapoda</taxon>
        <taxon>Insecta</taxon>
        <taxon>Pterygota</taxon>
        <taxon>Neoptera</taxon>
        <taxon>Endopterygota</taxon>
        <taxon>Hymenoptera</taxon>
        <taxon>Apocrita</taxon>
        <taxon>Proctotrupomorpha</taxon>
        <taxon>Chalcidoidea</taxon>
        <taxon>Aphelinidae</taxon>
        <taxon>Aphelininae</taxon>
        <taxon>Eretmocerus</taxon>
    </lineage>
</organism>
<gene>
    <name evidence="1" type="ORF">QAD02_005754</name>
</gene>
<accession>A0ACC2NTU4</accession>
<reference evidence="1" key="1">
    <citation type="submission" date="2023-04" db="EMBL/GenBank/DDBJ databases">
        <title>A chromosome-level genome assembly of the parasitoid wasp Eretmocerus hayati.</title>
        <authorList>
            <person name="Zhong Y."/>
            <person name="Liu S."/>
            <person name="Liu Y."/>
        </authorList>
    </citation>
    <scope>NUCLEOTIDE SEQUENCE</scope>
    <source>
        <strain evidence="1">ZJU_SS_LIU_2023</strain>
    </source>
</reference>
<proteinExistence type="predicted"/>
<evidence type="ECO:0000313" key="2">
    <source>
        <dbReference type="Proteomes" id="UP001239111"/>
    </source>
</evidence>
<comment type="caution">
    <text evidence="1">The sequence shown here is derived from an EMBL/GenBank/DDBJ whole genome shotgun (WGS) entry which is preliminary data.</text>
</comment>
<sequence>MLEYPDKVGEVTLSSLEIPWFGRSIRAVAFARIHLLKETCGIKDLNLDTVDKFPSPVRDLFFQTLLHILIYYALRLESHSLHAEYPPDVSEFILQLALQGRIHCDLAWALPKKYFTSLYSDQAQSKKKYKRLATTAASDYLERHLENLKRADQFTIEDFEAANKDGLFLGAKIFARSDVIEYPIALMPLRRWDSFEISRSSSVSWDSSDSIDTPDEDSTSEEEEPFHSTLLVSFDESEIEGLELEDDSVQDISGDFVLSLEEVFDGLQDDTRERHFEGGIIQNLNKKNNNKQNLDLSRGRWGWNR</sequence>
<dbReference type="EMBL" id="CM056743">
    <property type="protein sequence ID" value="KAJ8674492.1"/>
    <property type="molecule type" value="Genomic_DNA"/>
</dbReference>
<dbReference type="Proteomes" id="UP001239111">
    <property type="component" value="Chromosome 3"/>
</dbReference>
<evidence type="ECO:0000313" key="1">
    <source>
        <dbReference type="EMBL" id="KAJ8674492.1"/>
    </source>
</evidence>
<protein>
    <submittedName>
        <fullName evidence="1">Uncharacterized protein</fullName>
    </submittedName>
</protein>